<feature type="compositionally biased region" description="Polar residues" evidence="1">
    <location>
        <begin position="158"/>
        <end position="185"/>
    </location>
</feature>
<evidence type="ECO:0000256" key="1">
    <source>
        <dbReference type="SAM" id="MobiDB-lite"/>
    </source>
</evidence>
<evidence type="ECO:0000313" key="3">
    <source>
        <dbReference type="Proteomes" id="UP000612746"/>
    </source>
</evidence>
<proteinExistence type="predicted"/>
<feature type="compositionally biased region" description="Low complexity" evidence="1">
    <location>
        <begin position="104"/>
        <end position="117"/>
    </location>
</feature>
<dbReference type="AlphaFoldDB" id="A0A8H7UIF6"/>
<feature type="compositionally biased region" description="Basic residues" evidence="1">
    <location>
        <begin position="373"/>
        <end position="385"/>
    </location>
</feature>
<organism evidence="2 3">
    <name type="scientific">Umbelopsis vinacea</name>
    <dbReference type="NCBI Taxonomy" id="44442"/>
    <lineage>
        <taxon>Eukaryota</taxon>
        <taxon>Fungi</taxon>
        <taxon>Fungi incertae sedis</taxon>
        <taxon>Mucoromycota</taxon>
        <taxon>Mucoromycotina</taxon>
        <taxon>Umbelopsidomycetes</taxon>
        <taxon>Umbelopsidales</taxon>
        <taxon>Umbelopsidaceae</taxon>
        <taxon>Umbelopsis</taxon>
    </lineage>
</organism>
<feature type="compositionally biased region" description="Polar residues" evidence="1">
    <location>
        <begin position="46"/>
        <end position="63"/>
    </location>
</feature>
<feature type="compositionally biased region" description="Polar residues" evidence="1">
    <location>
        <begin position="208"/>
        <end position="221"/>
    </location>
</feature>
<feature type="region of interest" description="Disordered" evidence="1">
    <location>
        <begin position="331"/>
        <end position="509"/>
    </location>
</feature>
<gene>
    <name evidence="2" type="ORF">INT44_005883</name>
</gene>
<dbReference type="EMBL" id="JAEPRA010000007">
    <property type="protein sequence ID" value="KAG2182902.1"/>
    <property type="molecule type" value="Genomic_DNA"/>
</dbReference>
<evidence type="ECO:0000313" key="2">
    <source>
        <dbReference type="EMBL" id="KAG2182902.1"/>
    </source>
</evidence>
<sequence length="713" mass="78376">MSKMQSRKRQQGQAQTVSDGEEESRTENSSETTSRTRHSQADRPSSKNSDASGNNSDRASTEGTRTPTKSKSTPTRRSKSLTSHSARADQDASPKPTGRKQNVTSKTRSTTATKTSSGNDQKSSPKQPVTNAFDVSDDSDQVIDYATLESAQPAVDQFKQSQSPPFRKYINNSRGRGNFRESPQFSTGHGRGRGSTRGSRQARRQFPDPTSNVQESVSVDNQDADVVKATSVEEKPVVDSQDARLPQDKPSFHRGAPRGRYRGDPSFRRGRGSWRGFHRGGSHPRVSNDPSSPHQWSSSSTSAVDTPISPSSQVEKVSKVDADVEQLADSVSQTTLVAQSEGQVAAGDQPTGDTKDAADDQARRDAMREAKREKARKKRQAKRLSMKMANPSNSETPIPESSATKPQSDRPKKAHKTRPVSKSTNAKVRDEAVKNETNSATLEVSPVPDSAATAQETVPAELSPAKVEGSDDKPKRQRKGKEQQQQHRSPAQNVEMAVHTPTDDSNQELSTTEYTHHKYKKNFARQEDNIRPPHHRNDVPVPMAHPMQPAVSTPSFVSQPVAFAITSPNGGPIPVYTMPFPPMNPAMGEGGRQGMFYAPMMGSPGGSVSTPSSANAPPMDPNNMMYMPYDSQQMMMYNPYWYQPVGMTQQGMPPPNPAWNADYNNNWKHPSERSQHEAPAYHPSHGVAYNNEHMSYPNDNNGPQAVYYYPVSY</sequence>
<reference evidence="2" key="1">
    <citation type="submission" date="2020-12" db="EMBL/GenBank/DDBJ databases">
        <title>Metabolic potential, ecology and presence of endohyphal bacteria is reflected in genomic diversity of Mucoromycotina.</title>
        <authorList>
            <person name="Muszewska A."/>
            <person name="Okrasinska A."/>
            <person name="Steczkiewicz K."/>
            <person name="Drgas O."/>
            <person name="Orlowska M."/>
            <person name="Perlinska-Lenart U."/>
            <person name="Aleksandrzak-Piekarczyk T."/>
            <person name="Szatraj K."/>
            <person name="Zielenkiewicz U."/>
            <person name="Pilsyk S."/>
            <person name="Malc E."/>
            <person name="Mieczkowski P."/>
            <person name="Kruszewska J.S."/>
            <person name="Biernat P."/>
            <person name="Pawlowska J."/>
        </authorList>
    </citation>
    <scope>NUCLEOTIDE SEQUENCE</scope>
    <source>
        <strain evidence="2">WA0000051536</strain>
    </source>
</reference>
<accession>A0A8H7UIF6</accession>
<feature type="compositionally biased region" description="Polar residues" evidence="1">
    <location>
        <begin position="331"/>
        <end position="342"/>
    </location>
</feature>
<feature type="compositionally biased region" description="Basic and acidic residues" evidence="1">
    <location>
        <begin position="231"/>
        <end position="251"/>
    </location>
</feature>
<dbReference type="Proteomes" id="UP000612746">
    <property type="component" value="Unassembled WGS sequence"/>
</dbReference>
<dbReference type="OrthoDB" id="2441829at2759"/>
<feature type="compositionally biased region" description="Basic and acidic residues" evidence="1">
    <location>
        <begin position="353"/>
        <end position="372"/>
    </location>
</feature>
<feature type="compositionally biased region" description="Basic residues" evidence="1">
    <location>
        <begin position="1"/>
        <end position="10"/>
    </location>
</feature>
<feature type="compositionally biased region" description="Polar residues" evidence="1">
    <location>
        <begin position="118"/>
        <end position="130"/>
    </location>
</feature>
<name>A0A8H7UIF6_9FUNG</name>
<feature type="compositionally biased region" description="Basic residues" evidence="1">
    <location>
        <begin position="268"/>
        <end position="282"/>
    </location>
</feature>
<feature type="compositionally biased region" description="Polar residues" evidence="1">
    <location>
        <begin position="390"/>
        <end position="406"/>
    </location>
</feature>
<feature type="compositionally biased region" description="Basic and acidic residues" evidence="1">
    <location>
        <begin position="468"/>
        <end position="485"/>
    </location>
</feature>
<feature type="region of interest" description="Disordered" evidence="1">
    <location>
        <begin position="150"/>
        <end position="319"/>
    </location>
</feature>
<keyword evidence="3" id="KW-1185">Reference proteome</keyword>
<evidence type="ECO:0008006" key="4">
    <source>
        <dbReference type="Google" id="ProtNLM"/>
    </source>
</evidence>
<feature type="region of interest" description="Disordered" evidence="1">
    <location>
        <begin position="1"/>
        <end position="138"/>
    </location>
</feature>
<protein>
    <recommendedName>
        <fullName evidence="4">Btz domain-containing protein</fullName>
    </recommendedName>
</protein>
<comment type="caution">
    <text evidence="2">The sequence shown here is derived from an EMBL/GenBank/DDBJ whole genome shotgun (WGS) entry which is preliminary data.</text>
</comment>
<feature type="compositionally biased region" description="Low complexity" evidence="1">
    <location>
        <begin position="287"/>
        <end position="302"/>
    </location>
</feature>
<feature type="compositionally biased region" description="Low complexity" evidence="1">
    <location>
        <begin position="64"/>
        <end position="73"/>
    </location>
</feature>